<dbReference type="SMART" id="SM00456">
    <property type="entry name" value="WW"/>
    <property type="match status" value="2"/>
</dbReference>
<comment type="caution">
    <text evidence="2">The sequence shown here is derived from an EMBL/GenBank/DDBJ whole genome shotgun (WGS) entry which is preliminary data.</text>
</comment>
<dbReference type="GO" id="GO:0005685">
    <property type="term" value="C:U1 snRNP"/>
    <property type="evidence" value="ECO:0007669"/>
    <property type="project" value="TreeGrafter"/>
</dbReference>
<proteinExistence type="predicted"/>
<feature type="domain" description="WW" evidence="1">
    <location>
        <begin position="140"/>
        <end position="173"/>
    </location>
</feature>
<dbReference type="GO" id="GO:0045292">
    <property type="term" value="P:mRNA cis splicing, via spliceosome"/>
    <property type="evidence" value="ECO:0007669"/>
    <property type="project" value="InterPro"/>
</dbReference>
<keyword evidence="3" id="KW-1185">Reference proteome</keyword>
<dbReference type="PROSITE" id="PS50020">
    <property type="entry name" value="WW_DOMAIN_2"/>
    <property type="match status" value="2"/>
</dbReference>
<dbReference type="GO" id="GO:0071004">
    <property type="term" value="C:U2-type prespliceosome"/>
    <property type="evidence" value="ECO:0007669"/>
    <property type="project" value="TreeGrafter"/>
</dbReference>
<gene>
    <name evidence="2" type="ORF">QYE76_063954</name>
</gene>
<feature type="domain" description="WW" evidence="1">
    <location>
        <begin position="99"/>
        <end position="132"/>
    </location>
</feature>
<dbReference type="Gene3D" id="2.20.70.10">
    <property type="match status" value="2"/>
</dbReference>
<dbReference type="AlphaFoldDB" id="A0AAD8S6L7"/>
<dbReference type="SUPFAM" id="SSF51045">
    <property type="entry name" value="WW domain"/>
    <property type="match status" value="2"/>
</dbReference>
<dbReference type="EMBL" id="JAUUTY010000004">
    <property type="protein sequence ID" value="KAK1646149.1"/>
    <property type="molecule type" value="Genomic_DNA"/>
</dbReference>
<dbReference type="PANTHER" id="PTHR11864">
    <property type="entry name" value="PRE-MRNA-PROCESSING PROTEIN PRP40"/>
    <property type="match status" value="1"/>
</dbReference>
<dbReference type="PROSITE" id="PS01159">
    <property type="entry name" value="WW_DOMAIN_1"/>
    <property type="match status" value="1"/>
</dbReference>
<reference evidence="2" key="1">
    <citation type="submission" date="2023-07" db="EMBL/GenBank/DDBJ databases">
        <title>A chromosome-level genome assembly of Lolium multiflorum.</title>
        <authorList>
            <person name="Chen Y."/>
            <person name="Copetti D."/>
            <person name="Kolliker R."/>
            <person name="Studer B."/>
        </authorList>
    </citation>
    <scope>NUCLEOTIDE SEQUENCE</scope>
    <source>
        <strain evidence="2">02402/16</strain>
        <tissue evidence="2">Leaf</tissue>
    </source>
</reference>
<sequence length="244" mass="27422">MQPVQQPFRTVGQAMPGANMDIPAHMQDFLQPRNYMPQPGHFLLVSRAVFPAGYMPMMDVIEPQFYTHERVWVPYLDQSCGTTEHHFVSTAMPSVSSTEPGSSDWGEYTSGDGKKYFYNKRTKFSSWEKPAEMMTPLERADATTDWKEYTTPEGRRYYHNKMTNKSKWTIPDELKMARELAEKASSPNCDTETTAGTSVGYTSISGEPSSVPANDIVGIVAPSTHEAVTSLSERFDRVMGSIHL</sequence>
<evidence type="ECO:0000313" key="2">
    <source>
        <dbReference type="EMBL" id="KAK1646149.1"/>
    </source>
</evidence>
<protein>
    <recommendedName>
        <fullName evidence="1">WW domain-containing protein</fullName>
    </recommendedName>
</protein>
<organism evidence="2 3">
    <name type="scientific">Lolium multiflorum</name>
    <name type="common">Italian ryegrass</name>
    <name type="synonym">Lolium perenne subsp. multiflorum</name>
    <dbReference type="NCBI Taxonomy" id="4521"/>
    <lineage>
        <taxon>Eukaryota</taxon>
        <taxon>Viridiplantae</taxon>
        <taxon>Streptophyta</taxon>
        <taxon>Embryophyta</taxon>
        <taxon>Tracheophyta</taxon>
        <taxon>Spermatophyta</taxon>
        <taxon>Magnoliopsida</taxon>
        <taxon>Liliopsida</taxon>
        <taxon>Poales</taxon>
        <taxon>Poaceae</taxon>
        <taxon>BOP clade</taxon>
        <taxon>Pooideae</taxon>
        <taxon>Poodae</taxon>
        <taxon>Poeae</taxon>
        <taxon>Poeae Chloroplast Group 2 (Poeae type)</taxon>
        <taxon>Loliodinae</taxon>
        <taxon>Loliinae</taxon>
        <taxon>Lolium</taxon>
    </lineage>
</organism>
<dbReference type="PANTHER" id="PTHR11864:SF0">
    <property type="entry name" value="PRP40 PRE-MRNA PROCESSING FACTOR 40 HOMOLOG A (YEAST)"/>
    <property type="match status" value="1"/>
</dbReference>
<dbReference type="InterPro" id="IPR001202">
    <property type="entry name" value="WW_dom"/>
</dbReference>
<dbReference type="InterPro" id="IPR039726">
    <property type="entry name" value="Prp40-like"/>
</dbReference>
<dbReference type="CDD" id="cd00201">
    <property type="entry name" value="WW"/>
    <property type="match status" value="2"/>
</dbReference>
<dbReference type="Pfam" id="PF00397">
    <property type="entry name" value="WW"/>
    <property type="match status" value="2"/>
</dbReference>
<accession>A0AAD8S6L7</accession>
<dbReference type="InterPro" id="IPR036020">
    <property type="entry name" value="WW_dom_sf"/>
</dbReference>
<dbReference type="Proteomes" id="UP001231189">
    <property type="component" value="Unassembled WGS sequence"/>
</dbReference>
<dbReference type="GO" id="GO:0003723">
    <property type="term" value="F:RNA binding"/>
    <property type="evidence" value="ECO:0007669"/>
    <property type="project" value="TreeGrafter"/>
</dbReference>
<name>A0AAD8S6L7_LOLMU</name>
<evidence type="ECO:0000313" key="3">
    <source>
        <dbReference type="Proteomes" id="UP001231189"/>
    </source>
</evidence>
<evidence type="ECO:0000259" key="1">
    <source>
        <dbReference type="PROSITE" id="PS50020"/>
    </source>
</evidence>